<name>A0A6I4IRH1_9FLAO</name>
<evidence type="ECO:0000313" key="2">
    <source>
        <dbReference type="Proteomes" id="UP000431264"/>
    </source>
</evidence>
<dbReference type="AlphaFoldDB" id="A0A6I4IRH1"/>
<accession>A0A6I4IRH1</accession>
<keyword evidence="2" id="KW-1185">Reference proteome</keyword>
<gene>
    <name evidence="1" type="ORF">GOQ30_01495</name>
</gene>
<reference evidence="2" key="1">
    <citation type="submission" date="2019-05" db="EMBL/GenBank/DDBJ databases">
        <title>Flavobacterium profundi sp. nov., isolated from a deep-sea seamount.</title>
        <authorList>
            <person name="Zhang D.-C."/>
        </authorList>
    </citation>
    <scope>NUCLEOTIDE SEQUENCE [LARGE SCALE GENOMIC DNA]</scope>
    <source>
        <strain evidence="2">TP390</strain>
    </source>
</reference>
<dbReference type="OrthoDB" id="1376420at2"/>
<comment type="caution">
    <text evidence="1">The sequence shown here is derived from an EMBL/GenBank/DDBJ whole genome shotgun (WGS) entry which is preliminary data.</text>
</comment>
<evidence type="ECO:0000313" key="1">
    <source>
        <dbReference type="EMBL" id="MVO07836.1"/>
    </source>
</evidence>
<protein>
    <submittedName>
        <fullName evidence="1">Uncharacterized protein</fullName>
    </submittedName>
</protein>
<dbReference type="Proteomes" id="UP000431264">
    <property type="component" value="Unassembled WGS sequence"/>
</dbReference>
<dbReference type="RefSeq" id="WP_140996232.1">
    <property type="nucleotide sequence ID" value="NZ_VDCZ01000001.1"/>
</dbReference>
<dbReference type="EMBL" id="WQLW01000001">
    <property type="protein sequence ID" value="MVO07836.1"/>
    <property type="molecule type" value="Genomic_DNA"/>
</dbReference>
<organism evidence="1 2">
    <name type="scientific">Flavobacterium profundi</name>
    <dbReference type="NCBI Taxonomy" id="1774945"/>
    <lineage>
        <taxon>Bacteria</taxon>
        <taxon>Pseudomonadati</taxon>
        <taxon>Bacteroidota</taxon>
        <taxon>Flavobacteriia</taxon>
        <taxon>Flavobacteriales</taxon>
        <taxon>Flavobacteriaceae</taxon>
        <taxon>Flavobacterium</taxon>
    </lineage>
</organism>
<sequence length="93" mass="10799">MENQKDLEALRYSLSLKLEAFNKIRFGYADESFKNQQITKDEVVFNTIEAEEGELVGVESDFDSISQSFKKPEYKSAMNLTNLGTSYFGRRRR</sequence>
<proteinExistence type="predicted"/>